<evidence type="ECO:0000313" key="3">
    <source>
        <dbReference type="Proteomes" id="UP001271007"/>
    </source>
</evidence>
<comment type="caution">
    <text evidence="2">The sequence shown here is derived from an EMBL/GenBank/DDBJ whole genome shotgun (WGS) entry which is preliminary data.</text>
</comment>
<reference evidence="2" key="1">
    <citation type="submission" date="2023-04" db="EMBL/GenBank/DDBJ databases">
        <title>Black Yeasts Isolated from many extreme environments.</title>
        <authorList>
            <person name="Coleine C."/>
            <person name="Stajich J.E."/>
            <person name="Selbmann L."/>
        </authorList>
    </citation>
    <scope>NUCLEOTIDE SEQUENCE</scope>
    <source>
        <strain evidence="2">CCFEE 5312</strain>
    </source>
</reference>
<feature type="compositionally biased region" description="Basic and acidic residues" evidence="1">
    <location>
        <begin position="16"/>
        <end position="31"/>
    </location>
</feature>
<feature type="region of interest" description="Disordered" evidence="1">
    <location>
        <begin position="1"/>
        <end position="47"/>
    </location>
</feature>
<evidence type="ECO:0000313" key="2">
    <source>
        <dbReference type="EMBL" id="KAK3054802.1"/>
    </source>
</evidence>
<keyword evidence="3" id="KW-1185">Reference proteome</keyword>
<dbReference type="EMBL" id="JAWDJX010000010">
    <property type="protein sequence ID" value="KAK3054802.1"/>
    <property type="molecule type" value="Genomic_DNA"/>
</dbReference>
<evidence type="ECO:0000256" key="1">
    <source>
        <dbReference type="SAM" id="MobiDB-lite"/>
    </source>
</evidence>
<protein>
    <submittedName>
        <fullName evidence="2">Uncharacterized protein</fullName>
    </submittedName>
</protein>
<dbReference type="AlphaFoldDB" id="A0AAJ0DIN7"/>
<dbReference type="Proteomes" id="UP001271007">
    <property type="component" value="Unassembled WGS sequence"/>
</dbReference>
<gene>
    <name evidence="2" type="ORF">LTR09_003960</name>
</gene>
<sequence>MSGFRKGDSGSPARPVSRDEDGDHAMRDASPERPSTSGSNKAPSTSKAPEAYVVKAVYLDFNIDFGKNPSGRRSCTLTVPGGPGKQNTYTDVELPNDDSLVQYLAAQNLTQVELVEVVPVANIGPFPNLKAAMKVLVPLLENREMVLRVSRIFNMRAREEVLDAFEEAADKKFIWQKLLRKVDTRLIQARGEDYSFTLAPMDQHSQKESCQSQ</sequence>
<organism evidence="2 3">
    <name type="scientific">Extremus antarcticus</name>
    <dbReference type="NCBI Taxonomy" id="702011"/>
    <lineage>
        <taxon>Eukaryota</taxon>
        <taxon>Fungi</taxon>
        <taxon>Dikarya</taxon>
        <taxon>Ascomycota</taxon>
        <taxon>Pezizomycotina</taxon>
        <taxon>Dothideomycetes</taxon>
        <taxon>Dothideomycetidae</taxon>
        <taxon>Mycosphaerellales</taxon>
        <taxon>Extremaceae</taxon>
        <taxon>Extremus</taxon>
    </lineage>
</organism>
<accession>A0AAJ0DIN7</accession>
<feature type="compositionally biased region" description="Polar residues" evidence="1">
    <location>
        <begin position="33"/>
        <end position="47"/>
    </location>
</feature>
<proteinExistence type="predicted"/>
<name>A0AAJ0DIN7_9PEZI</name>